<keyword evidence="7" id="KW-1185">Reference proteome</keyword>
<dbReference type="GO" id="GO:0016020">
    <property type="term" value="C:membrane"/>
    <property type="evidence" value="ECO:0007669"/>
    <property type="project" value="UniProtKB-SubCell"/>
</dbReference>
<evidence type="ECO:0000256" key="5">
    <source>
        <dbReference type="SAM" id="Phobius"/>
    </source>
</evidence>
<evidence type="ECO:0000313" key="7">
    <source>
        <dbReference type="Proteomes" id="UP001374579"/>
    </source>
</evidence>
<comment type="caution">
    <text evidence="6">The sequence shown here is derived from an EMBL/GenBank/DDBJ whole genome shotgun (WGS) entry which is preliminary data.</text>
</comment>
<keyword evidence="3 5" id="KW-1133">Transmembrane helix</keyword>
<evidence type="ECO:0000256" key="1">
    <source>
        <dbReference type="ARBA" id="ARBA00004141"/>
    </source>
</evidence>
<gene>
    <name evidence="6" type="ORF">V1264_015493</name>
</gene>
<feature type="transmembrane region" description="Helical" evidence="5">
    <location>
        <begin position="28"/>
        <end position="50"/>
    </location>
</feature>
<keyword evidence="4 5" id="KW-0472">Membrane</keyword>
<evidence type="ECO:0000256" key="2">
    <source>
        <dbReference type="ARBA" id="ARBA00022692"/>
    </source>
</evidence>
<dbReference type="EMBL" id="JBAMIC010000004">
    <property type="protein sequence ID" value="KAK7107595.1"/>
    <property type="molecule type" value="Genomic_DNA"/>
</dbReference>
<keyword evidence="2 5" id="KW-0812">Transmembrane</keyword>
<dbReference type="Pfam" id="PF09799">
    <property type="entry name" value="Transmemb_17"/>
    <property type="match status" value="1"/>
</dbReference>
<proteinExistence type="predicted"/>
<dbReference type="PANTHER" id="PTHR13531:SF0">
    <property type="entry name" value="GEO07735P1-RELATED"/>
    <property type="match status" value="1"/>
</dbReference>
<protein>
    <recommendedName>
        <fullName evidence="8">Transmembrane protein 216</fullName>
    </recommendedName>
</protein>
<dbReference type="GO" id="GO:0035869">
    <property type="term" value="C:ciliary transition zone"/>
    <property type="evidence" value="ECO:0007669"/>
    <property type="project" value="TreeGrafter"/>
</dbReference>
<comment type="subcellular location">
    <subcellularLocation>
        <location evidence="1">Membrane</location>
        <topology evidence="1">Multi-pass membrane protein</topology>
    </subcellularLocation>
</comment>
<dbReference type="Proteomes" id="UP001374579">
    <property type="component" value="Unassembled WGS sequence"/>
</dbReference>
<dbReference type="GO" id="GO:1905515">
    <property type="term" value="P:non-motile cilium assembly"/>
    <property type="evidence" value="ECO:0007669"/>
    <property type="project" value="TreeGrafter"/>
</dbReference>
<dbReference type="InterPro" id="IPR019184">
    <property type="entry name" value="Uncharacterised_TM-17"/>
</dbReference>
<evidence type="ECO:0008006" key="8">
    <source>
        <dbReference type="Google" id="ProtNLM"/>
    </source>
</evidence>
<accession>A0AAN9BLK3</accession>
<reference evidence="6 7" key="1">
    <citation type="submission" date="2024-02" db="EMBL/GenBank/DDBJ databases">
        <title>Chromosome-scale genome assembly of the rough periwinkle Littorina saxatilis.</title>
        <authorList>
            <person name="De Jode A."/>
            <person name="Faria R."/>
            <person name="Formenti G."/>
            <person name="Sims Y."/>
            <person name="Smith T.P."/>
            <person name="Tracey A."/>
            <person name="Wood J.M.D."/>
            <person name="Zagrodzka Z.B."/>
            <person name="Johannesson K."/>
            <person name="Butlin R.K."/>
            <person name="Leder E.H."/>
        </authorList>
    </citation>
    <scope>NUCLEOTIDE SEQUENCE [LARGE SCALE GENOMIC DNA]</scope>
    <source>
        <strain evidence="6">Snail1</strain>
        <tissue evidence="6">Muscle</tissue>
    </source>
</reference>
<dbReference type="AlphaFoldDB" id="A0AAN9BLK3"/>
<evidence type="ECO:0000256" key="4">
    <source>
        <dbReference type="ARBA" id="ARBA00023136"/>
    </source>
</evidence>
<dbReference type="PANTHER" id="PTHR13531">
    <property type="entry name" value="GEO07735P1-RELATED-RELATED"/>
    <property type="match status" value="1"/>
</dbReference>
<name>A0AAN9BLK3_9CAEN</name>
<evidence type="ECO:0000313" key="6">
    <source>
        <dbReference type="EMBL" id="KAK7107595.1"/>
    </source>
</evidence>
<feature type="transmembrane region" description="Helical" evidence="5">
    <location>
        <begin position="94"/>
        <end position="118"/>
    </location>
</feature>
<organism evidence="6 7">
    <name type="scientific">Littorina saxatilis</name>
    <dbReference type="NCBI Taxonomy" id="31220"/>
    <lineage>
        <taxon>Eukaryota</taxon>
        <taxon>Metazoa</taxon>
        <taxon>Spiralia</taxon>
        <taxon>Lophotrochozoa</taxon>
        <taxon>Mollusca</taxon>
        <taxon>Gastropoda</taxon>
        <taxon>Caenogastropoda</taxon>
        <taxon>Littorinimorpha</taxon>
        <taxon>Littorinoidea</taxon>
        <taxon>Littorinidae</taxon>
        <taxon>Littorina</taxon>
    </lineage>
</organism>
<feature type="transmembrane region" description="Helical" evidence="5">
    <location>
        <begin position="124"/>
        <end position="149"/>
    </location>
</feature>
<sequence>MAAPGQTQTASQQRGRVQVVHSSLPYQILLYLNSWYFALFFVCELLIFIFKGETLPFADGVLAAEIILVFLMAGVEILRIFFGKKGNLTEQIVGVVISVLLSIPALFGALFLLLWQTYVLRVEVILSGIQIAFIGLQLIFGVISIITFARAAPY</sequence>
<feature type="transmembrane region" description="Helical" evidence="5">
    <location>
        <begin position="62"/>
        <end position="82"/>
    </location>
</feature>
<evidence type="ECO:0000256" key="3">
    <source>
        <dbReference type="ARBA" id="ARBA00022989"/>
    </source>
</evidence>